<dbReference type="Proteomes" id="UP001199469">
    <property type="component" value="Unassembled WGS sequence"/>
</dbReference>
<gene>
    <name evidence="3" type="ORF">LQ327_03290</name>
</gene>
<reference evidence="3 4" key="1">
    <citation type="submission" date="2021-11" db="EMBL/GenBank/DDBJ databases">
        <title>Draft genome sequence of Actinomycetospora sp. SF1 isolated from the rhizosphere soil.</title>
        <authorList>
            <person name="Duangmal K."/>
            <person name="Chantavorakit T."/>
        </authorList>
    </citation>
    <scope>NUCLEOTIDE SEQUENCE [LARGE SCALE GENOMIC DNA]</scope>
    <source>
        <strain evidence="3 4">TBRC 5722</strain>
    </source>
</reference>
<keyword evidence="2" id="KW-0732">Signal</keyword>
<protein>
    <recommendedName>
        <fullName evidence="5">Small secreted domain DUF320</fullName>
    </recommendedName>
</protein>
<organism evidence="3 4">
    <name type="scientific">Actinomycetospora endophytica</name>
    <dbReference type="NCBI Taxonomy" id="2291215"/>
    <lineage>
        <taxon>Bacteria</taxon>
        <taxon>Bacillati</taxon>
        <taxon>Actinomycetota</taxon>
        <taxon>Actinomycetes</taxon>
        <taxon>Pseudonocardiales</taxon>
        <taxon>Pseudonocardiaceae</taxon>
        <taxon>Actinomycetospora</taxon>
    </lineage>
</organism>
<dbReference type="EMBL" id="JAJNDB010000001">
    <property type="protein sequence ID" value="MCD2192420.1"/>
    <property type="molecule type" value="Genomic_DNA"/>
</dbReference>
<feature type="chain" id="PRO_5046308961" description="Small secreted domain DUF320" evidence="2">
    <location>
        <begin position="26"/>
        <end position="121"/>
    </location>
</feature>
<evidence type="ECO:0008006" key="5">
    <source>
        <dbReference type="Google" id="ProtNLM"/>
    </source>
</evidence>
<proteinExistence type="predicted"/>
<evidence type="ECO:0000256" key="2">
    <source>
        <dbReference type="SAM" id="SignalP"/>
    </source>
</evidence>
<comment type="caution">
    <text evidence="3">The sequence shown here is derived from an EMBL/GenBank/DDBJ whole genome shotgun (WGS) entry which is preliminary data.</text>
</comment>
<evidence type="ECO:0000256" key="1">
    <source>
        <dbReference type="SAM" id="MobiDB-lite"/>
    </source>
</evidence>
<evidence type="ECO:0000313" key="3">
    <source>
        <dbReference type="EMBL" id="MCD2192420.1"/>
    </source>
</evidence>
<sequence>MFRKTVLTTAIIGAGLGTMTGAAFAGDDPGDGGHSSHEGNHSSWDHGKSSSCSNDVKAENLTKSGGLADVIGGDQVLAPINVCHILDDNKLLNHNNVALLGGSIHNGDSSGSSDPLGGLPL</sequence>
<dbReference type="RefSeq" id="WP_230730095.1">
    <property type="nucleotide sequence ID" value="NZ_JAJNDB010000001.1"/>
</dbReference>
<feature type="signal peptide" evidence="2">
    <location>
        <begin position="1"/>
        <end position="25"/>
    </location>
</feature>
<feature type="compositionally biased region" description="Basic and acidic residues" evidence="1">
    <location>
        <begin position="34"/>
        <end position="48"/>
    </location>
</feature>
<keyword evidence="4" id="KW-1185">Reference proteome</keyword>
<evidence type="ECO:0000313" key="4">
    <source>
        <dbReference type="Proteomes" id="UP001199469"/>
    </source>
</evidence>
<feature type="region of interest" description="Disordered" evidence="1">
    <location>
        <begin position="26"/>
        <end position="57"/>
    </location>
</feature>
<accession>A0ABS8P2G4</accession>
<name>A0ABS8P2G4_9PSEU</name>